<dbReference type="InterPro" id="IPR029058">
    <property type="entry name" value="AB_hydrolase_fold"/>
</dbReference>
<dbReference type="Pfam" id="PF02450">
    <property type="entry name" value="LCAT"/>
    <property type="match status" value="1"/>
</dbReference>
<evidence type="ECO:0000313" key="1">
    <source>
        <dbReference type="EMBL" id="RDW70985.1"/>
    </source>
</evidence>
<evidence type="ECO:0000313" key="2">
    <source>
        <dbReference type="Proteomes" id="UP000256645"/>
    </source>
</evidence>
<protein>
    <submittedName>
        <fullName evidence="1">Putative kinesin light chain 1 protein</fullName>
    </submittedName>
</protein>
<dbReference type="Pfam" id="PF13424">
    <property type="entry name" value="TPR_12"/>
    <property type="match status" value="2"/>
</dbReference>
<dbReference type="GO" id="GO:0008374">
    <property type="term" value="F:O-acyltransferase activity"/>
    <property type="evidence" value="ECO:0007669"/>
    <property type="project" value="InterPro"/>
</dbReference>
<dbReference type="InterPro" id="IPR052374">
    <property type="entry name" value="SERAC1"/>
</dbReference>
<dbReference type="OrthoDB" id="1658288at2759"/>
<dbReference type="EMBL" id="PDLM01000008">
    <property type="protein sequence ID" value="RDW70985.1"/>
    <property type="molecule type" value="Genomic_DNA"/>
</dbReference>
<dbReference type="InterPro" id="IPR027417">
    <property type="entry name" value="P-loop_NTPase"/>
</dbReference>
<keyword evidence="2" id="KW-1185">Reference proteome</keyword>
<dbReference type="Gene3D" id="1.25.40.10">
    <property type="entry name" value="Tetratricopeptide repeat domain"/>
    <property type="match status" value="1"/>
</dbReference>
<dbReference type="SUPFAM" id="SSF53474">
    <property type="entry name" value="alpha/beta-Hydrolases"/>
    <property type="match status" value="1"/>
</dbReference>
<dbReference type="GO" id="GO:0006629">
    <property type="term" value="P:lipid metabolic process"/>
    <property type="evidence" value="ECO:0007669"/>
    <property type="project" value="InterPro"/>
</dbReference>
<organism evidence="1 2">
    <name type="scientific">Coleophoma cylindrospora</name>
    <dbReference type="NCBI Taxonomy" id="1849047"/>
    <lineage>
        <taxon>Eukaryota</taxon>
        <taxon>Fungi</taxon>
        <taxon>Dikarya</taxon>
        <taxon>Ascomycota</taxon>
        <taxon>Pezizomycotina</taxon>
        <taxon>Leotiomycetes</taxon>
        <taxon>Helotiales</taxon>
        <taxon>Dermateaceae</taxon>
        <taxon>Coleophoma</taxon>
    </lineage>
</organism>
<dbReference type="Gene3D" id="3.40.50.1820">
    <property type="entry name" value="alpha/beta hydrolase"/>
    <property type="match status" value="1"/>
</dbReference>
<dbReference type="Gene3D" id="3.40.50.300">
    <property type="entry name" value="P-loop containing nucleotide triphosphate hydrolases"/>
    <property type="match status" value="1"/>
</dbReference>
<dbReference type="STRING" id="1849047.A0A3D8RAD8"/>
<gene>
    <name evidence="1" type="ORF">BP6252_07548</name>
</gene>
<sequence>MACTKETVKRSGLNVWSHGPEAGHVAVIDIIAVQGLGSHPYYTWVKKGQPSKANERQRFRDKARFWKNKERQDKEQDGPAECMWVRDLLVPSFKDARIATYSYKSDWRDRNVKTSLRECAEQFLNDLHQHRQDNSERQRPLVLIGHSLGCLVIQQALVLAVHQQDFTDLRLSVAGIIFLGAPFQGSDVATYGTWLARIADLDTALLEMLRKGSLDLHGISSDFYGSYNQWDIVCFYEKKNSYMQTKVVNQQSARLLGKRAMFLETDHSGLNKFSGDDDENYTLVLSEIQRMVKDGPSRIIERYRVKGAKSNSHGNRHWRVPRVVNELFTGRDELLGRIQKALRYDDNSFAKKQKRFVITGLGGQGKSEICLKVASLMQEEFWGVFWVNLDSPSTAENDFIAIASDLEHPVEHLAEALQVLANIKRSWLLILDNADDPKVDYQYYFPSGNNGAVMMTSRIPECRRYSPDASEALEGLDDEANDLLLKAAGIPPELWASNYISAREVVRCLGSHTLALIQAGAYIAKGHCQLHEYPNVFHRQRLRLLKYSPQQARSRYSDVFTTFEVSTDILEQSKDETARDALCLLEIFSMVASSILPLWIFEAAWYEGKNIAYDNSTTSSIDHLAQSHVSQLPSFMVIDGDAWDDYRLLEASSLLVSHSLVTRHNQNDSLGLSMHPLIHAWAKDRQSLKQQEAAWISTGCVLAFSLSDRDMWRTHATLLLPHIQSFLDIEVQTTVLIDSESIVLPILLECGQVLRDMRQDSRLGQLLERIFSKLKINPQKLCENYIPIYKIQTQSLYDLGRIKDAVLLQEQVLKRESVTLADDHPERLASQYKLAIAYKANGQVKEAVTLLEQVIKIESVTLAEDHPDRLASQHELAIAYEANGQVKEAVTLLEQVVKEAITLLEQVVKIQDATLAEDHPDRLSSQHVLAISYKANGQVKEAVKLLEQVVKIKSVTLAENHPSRIVSEEVLASYLDELYS</sequence>
<proteinExistence type="predicted"/>
<dbReference type="SMART" id="SM00028">
    <property type="entry name" value="TPR"/>
    <property type="match status" value="3"/>
</dbReference>
<comment type="caution">
    <text evidence="1">The sequence shown here is derived from an EMBL/GenBank/DDBJ whole genome shotgun (WGS) entry which is preliminary data.</text>
</comment>
<dbReference type="AlphaFoldDB" id="A0A3D8RAD8"/>
<dbReference type="InterPro" id="IPR011990">
    <property type="entry name" value="TPR-like_helical_dom_sf"/>
</dbReference>
<dbReference type="Proteomes" id="UP000256645">
    <property type="component" value="Unassembled WGS sequence"/>
</dbReference>
<dbReference type="InterPro" id="IPR019734">
    <property type="entry name" value="TPR_rpt"/>
</dbReference>
<dbReference type="SUPFAM" id="SSF48452">
    <property type="entry name" value="TPR-like"/>
    <property type="match status" value="2"/>
</dbReference>
<name>A0A3D8RAD8_9HELO</name>
<dbReference type="PANTHER" id="PTHR48182">
    <property type="entry name" value="PROTEIN SERAC1"/>
    <property type="match status" value="1"/>
</dbReference>
<accession>A0A3D8RAD8</accession>
<reference evidence="1 2" key="1">
    <citation type="journal article" date="2018" name="IMA Fungus">
        <title>IMA Genome-F 9: Draft genome sequence of Annulohypoxylon stygium, Aspergillus mulundensis, Berkeleyomyces basicola (syn. Thielaviopsis basicola), Ceratocystis smalleyi, two Cercospora beticola strains, Coleophoma cylindrospora, Fusarium fracticaudum, Phialophora cf. hyalina, and Morchella septimelata.</title>
        <authorList>
            <person name="Wingfield B.D."/>
            <person name="Bills G.F."/>
            <person name="Dong Y."/>
            <person name="Huang W."/>
            <person name="Nel W.J."/>
            <person name="Swalarsk-Parry B.S."/>
            <person name="Vaghefi N."/>
            <person name="Wilken P.M."/>
            <person name="An Z."/>
            <person name="de Beer Z.W."/>
            <person name="De Vos L."/>
            <person name="Chen L."/>
            <person name="Duong T.A."/>
            <person name="Gao Y."/>
            <person name="Hammerbacher A."/>
            <person name="Kikkert J.R."/>
            <person name="Li Y."/>
            <person name="Li H."/>
            <person name="Li K."/>
            <person name="Li Q."/>
            <person name="Liu X."/>
            <person name="Ma X."/>
            <person name="Naidoo K."/>
            <person name="Pethybridge S.J."/>
            <person name="Sun J."/>
            <person name="Steenkamp E.T."/>
            <person name="van der Nest M.A."/>
            <person name="van Wyk S."/>
            <person name="Wingfield M.J."/>
            <person name="Xiong C."/>
            <person name="Yue Q."/>
            <person name="Zhang X."/>
        </authorList>
    </citation>
    <scope>NUCLEOTIDE SEQUENCE [LARGE SCALE GENOMIC DNA]</scope>
    <source>
        <strain evidence="1 2">BP6252</strain>
    </source>
</reference>
<dbReference type="InterPro" id="IPR003386">
    <property type="entry name" value="LACT/PDAT_acylTrfase"/>
</dbReference>
<dbReference type="PANTHER" id="PTHR48182:SF3">
    <property type="entry name" value="DUF676 DOMAIN-CONTAINING PROTEIN"/>
    <property type="match status" value="1"/>
</dbReference>
<dbReference type="SUPFAM" id="SSF52540">
    <property type="entry name" value="P-loop containing nucleoside triphosphate hydrolases"/>
    <property type="match status" value="1"/>
</dbReference>